<evidence type="ECO:0000313" key="3">
    <source>
        <dbReference type="Proteomes" id="UP001500984"/>
    </source>
</evidence>
<protein>
    <submittedName>
        <fullName evidence="2">Uncharacterized protein</fullName>
    </submittedName>
</protein>
<dbReference type="Proteomes" id="UP001500984">
    <property type="component" value="Unassembled WGS sequence"/>
</dbReference>
<proteinExistence type="predicted"/>
<comment type="caution">
    <text evidence="2">The sequence shown here is derived from an EMBL/GenBank/DDBJ whole genome shotgun (WGS) entry which is preliminary data.</text>
</comment>
<dbReference type="EMBL" id="BAAAPZ010000008">
    <property type="protein sequence ID" value="GAA2099290.1"/>
    <property type="molecule type" value="Genomic_DNA"/>
</dbReference>
<feature type="compositionally biased region" description="Low complexity" evidence="1">
    <location>
        <begin position="1"/>
        <end position="18"/>
    </location>
</feature>
<gene>
    <name evidence="2" type="ORF">GCM10009823_21090</name>
</gene>
<accession>A0ABN2WUW5</accession>
<reference evidence="2 3" key="1">
    <citation type="journal article" date="2019" name="Int. J. Syst. Evol. Microbiol.">
        <title>The Global Catalogue of Microorganisms (GCM) 10K type strain sequencing project: providing services to taxonomists for standard genome sequencing and annotation.</title>
        <authorList>
            <consortium name="The Broad Institute Genomics Platform"/>
            <consortium name="The Broad Institute Genome Sequencing Center for Infectious Disease"/>
            <person name="Wu L."/>
            <person name="Ma J."/>
        </authorList>
    </citation>
    <scope>NUCLEOTIDE SEQUENCE [LARGE SCALE GENOMIC DNA]</scope>
    <source>
        <strain evidence="2 3">JCM 15900</strain>
    </source>
</reference>
<keyword evidence="3" id="KW-1185">Reference proteome</keyword>
<feature type="region of interest" description="Disordered" evidence="1">
    <location>
        <begin position="1"/>
        <end position="25"/>
    </location>
</feature>
<organism evidence="2 3">
    <name type="scientific">Brevibacterium salitolerans</name>
    <dbReference type="NCBI Taxonomy" id="1403566"/>
    <lineage>
        <taxon>Bacteria</taxon>
        <taxon>Bacillati</taxon>
        <taxon>Actinomycetota</taxon>
        <taxon>Actinomycetes</taxon>
        <taxon>Micrococcales</taxon>
        <taxon>Brevibacteriaceae</taxon>
        <taxon>Brevibacterium</taxon>
    </lineage>
</organism>
<evidence type="ECO:0000256" key="1">
    <source>
        <dbReference type="SAM" id="MobiDB-lite"/>
    </source>
</evidence>
<sequence>MQPESTSRTAAAAQTARSGLRRDDRALRPGREGFFRIDDGLDIVVSRGERGFAIGSPLSTTGKDDCALACATIHRGRAYET</sequence>
<name>A0ABN2WUW5_9MICO</name>
<evidence type="ECO:0000313" key="2">
    <source>
        <dbReference type="EMBL" id="GAA2099290.1"/>
    </source>
</evidence>